<dbReference type="Proteomes" id="UP000559027">
    <property type="component" value="Unassembled WGS sequence"/>
</dbReference>
<feature type="signal peptide" evidence="1">
    <location>
        <begin position="1"/>
        <end position="23"/>
    </location>
</feature>
<evidence type="ECO:0000313" key="3">
    <source>
        <dbReference type="EMBL" id="KAF5354976.1"/>
    </source>
</evidence>
<keyword evidence="1" id="KW-0732">Signal</keyword>
<accession>A0A8H5D985</accession>
<evidence type="ECO:0000313" key="4">
    <source>
        <dbReference type="Proteomes" id="UP000559027"/>
    </source>
</evidence>
<protein>
    <recommendedName>
        <fullName evidence="2">DJ-1/PfpI domain-containing protein</fullName>
    </recommendedName>
</protein>
<dbReference type="Gene3D" id="3.40.50.880">
    <property type="match status" value="1"/>
</dbReference>
<dbReference type="PANTHER" id="PTHR43130">
    <property type="entry name" value="ARAC-FAMILY TRANSCRIPTIONAL REGULATOR"/>
    <property type="match status" value="1"/>
</dbReference>
<proteinExistence type="predicted"/>
<dbReference type="SUPFAM" id="SSF52317">
    <property type="entry name" value="Class I glutamine amidotransferase-like"/>
    <property type="match status" value="1"/>
</dbReference>
<dbReference type="OrthoDB" id="543156at2759"/>
<keyword evidence="4" id="KW-1185">Reference proteome</keyword>
<dbReference type="InterPro" id="IPR029062">
    <property type="entry name" value="Class_I_gatase-like"/>
</dbReference>
<dbReference type="InterPro" id="IPR002818">
    <property type="entry name" value="DJ-1/PfpI"/>
</dbReference>
<reference evidence="3 4" key="1">
    <citation type="journal article" date="2020" name="ISME J.">
        <title>Uncovering the hidden diversity of litter-decomposition mechanisms in mushroom-forming fungi.</title>
        <authorList>
            <person name="Floudas D."/>
            <person name="Bentzer J."/>
            <person name="Ahren D."/>
            <person name="Johansson T."/>
            <person name="Persson P."/>
            <person name="Tunlid A."/>
        </authorList>
    </citation>
    <scope>NUCLEOTIDE SEQUENCE [LARGE SCALE GENOMIC DNA]</scope>
    <source>
        <strain evidence="3 4">CBS 146.42</strain>
    </source>
</reference>
<gene>
    <name evidence="3" type="ORF">D9756_005610</name>
</gene>
<comment type="caution">
    <text evidence="3">The sequence shown here is derived from an EMBL/GenBank/DDBJ whole genome shotgun (WGS) entry which is preliminary data.</text>
</comment>
<dbReference type="InterPro" id="IPR052158">
    <property type="entry name" value="INH-QAR"/>
</dbReference>
<dbReference type="EMBL" id="JAACJO010000008">
    <property type="protein sequence ID" value="KAF5354976.1"/>
    <property type="molecule type" value="Genomic_DNA"/>
</dbReference>
<organism evidence="3 4">
    <name type="scientific">Leucocoprinus leucothites</name>
    <dbReference type="NCBI Taxonomy" id="201217"/>
    <lineage>
        <taxon>Eukaryota</taxon>
        <taxon>Fungi</taxon>
        <taxon>Dikarya</taxon>
        <taxon>Basidiomycota</taxon>
        <taxon>Agaricomycotina</taxon>
        <taxon>Agaricomycetes</taxon>
        <taxon>Agaricomycetidae</taxon>
        <taxon>Agaricales</taxon>
        <taxon>Agaricineae</taxon>
        <taxon>Agaricaceae</taxon>
        <taxon>Leucocoprinus</taxon>
    </lineage>
</organism>
<dbReference type="AlphaFoldDB" id="A0A8H5D985"/>
<evidence type="ECO:0000256" key="1">
    <source>
        <dbReference type="SAM" id="SignalP"/>
    </source>
</evidence>
<name>A0A8H5D985_9AGAR</name>
<evidence type="ECO:0000259" key="2">
    <source>
        <dbReference type="Pfam" id="PF01965"/>
    </source>
</evidence>
<feature type="domain" description="DJ-1/PfpI" evidence="2">
    <location>
        <begin position="51"/>
        <end position="190"/>
    </location>
</feature>
<dbReference type="Pfam" id="PF01965">
    <property type="entry name" value="DJ-1_PfpI"/>
    <property type="match status" value="1"/>
</dbReference>
<feature type="chain" id="PRO_5034537183" description="DJ-1/PfpI domain-containing protein" evidence="1">
    <location>
        <begin position="24"/>
        <end position="228"/>
    </location>
</feature>
<dbReference type="PANTHER" id="PTHR43130:SF7">
    <property type="entry name" value="DJ-1_PFPI DOMAIN-CONTAINING PROTEIN"/>
    <property type="match status" value="1"/>
</dbReference>
<sequence length="228" mass="24968">MSPSNQTIHIGLVLFPSYQLLDAAGPVDYLNNHSKQFVGLLNLPELAAKAPTINWYYIAETLNHVYASSGPGQLPTHTFSHPPAHLDYLIVPGPDPAIKFSSACTQFFQTQFPKLKGLLTVCTGSIALAQTGILDGHKVCSNKWVLRELAKAGSLRKEITWIGDRRWIVDGKIWSSGGITAGIDLAAEFARVHFDPELVEVAKAVSEETPKPDRPDDWAKLLDGIELN</sequence>